<evidence type="ECO:0000256" key="1">
    <source>
        <dbReference type="SAM" id="SignalP"/>
    </source>
</evidence>
<sequence length="142" mass="14834">MNPLALTLLIATLLFKVGANLAQVDCPICTDGLSETIGSNRNSSTCNNGVADQYAQCLDCEDQILGDSVAESQIEYDAYVFLCAHAGFELKNQTVAGSYRSTGDTASRNGAGFQAKTGGSVHLRASPVVGWITIGVLSTALI</sequence>
<comment type="caution">
    <text evidence="2">The sequence shown here is derived from an EMBL/GenBank/DDBJ whole genome shotgun (WGS) entry which is preliminary data.</text>
</comment>
<reference evidence="2" key="1">
    <citation type="submission" date="2020-05" db="EMBL/GenBank/DDBJ databases">
        <title>Mycena genomes resolve the evolution of fungal bioluminescence.</title>
        <authorList>
            <person name="Tsai I.J."/>
        </authorList>
    </citation>
    <scope>NUCLEOTIDE SEQUENCE</scope>
    <source>
        <strain evidence="2">160909Yilan</strain>
    </source>
</reference>
<keyword evidence="1" id="KW-0732">Signal</keyword>
<organism evidence="2 3">
    <name type="scientific">Mycena sanguinolenta</name>
    <dbReference type="NCBI Taxonomy" id="230812"/>
    <lineage>
        <taxon>Eukaryota</taxon>
        <taxon>Fungi</taxon>
        <taxon>Dikarya</taxon>
        <taxon>Basidiomycota</taxon>
        <taxon>Agaricomycotina</taxon>
        <taxon>Agaricomycetes</taxon>
        <taxon>Agaricomycetidae</taxon>
        <taxon>Agaricales</taxon>
        <taxon>Marasmiineae</taxon>
        <taxon>Mycenaceae</taxon>
        <taxon>Mycena</taxon>
    </lineage>
</organism>
<accession>A0A8H6XZN7</accession>
<evidence type="ECO:0000313" key="3">
    <source>
        <dbReference type="Proteomes" id="UP000623467"/>
    </source>
</evidence>
<dbReference type="OrthoDB" id="2981910at2759"/>
<feature type="signal peptide" evidence="1">
    <location>
        <begin position="1"/>
        <end position="22"/>
    </location>
</feature>
<feature type="chain" id="PRO_5034232708" evidence="1">
    <location>
        <begin position="23"/>
        <end position="142"/>
    </location>
</feature>
<gene>
    <name evidence="2" type="ORF">MSAN_01697700</name>
</gene>
<keyword evidence="3" id="KW-1185">Reference proteome</keyword>
<proteinExistence type="predicted"/>
<dbReference type="Proteomes" id="UP000623467">
    <property type="component" value="Unassembled WGS sequence"/>
</dbReference>
<evidence type="ECO:0000313" key="2">
    <source>
        <dbReference type="EMBL" id="KAF7349709.1"/>
    </source>
</evidence>
<dbReference type="AlphaFoldDB" id="A0A8H6XZN7"/>
<protein>
    <submittedName>
        <fullName evidence="2">Uncharacterized protein</fullName>
    </submittedName>
</protein>
<dbReference type="EMBL" id="JACAZH010000015">
    <property type="protein sequence ID" value="KAF7349709.1"/>
    <property type="molecule type" value="Genomic_DNA"/>
</dbReference>
<name>A0A8H6XZN7_9AGAR</name>